<dbReference type="Ensembl" id="ENSPMRT00000037319.1">
    <property type="protein sequence ID" value="ENSPMRP00000035196.1"/>
    <property type="gene ID" value="ENSPMRG00000022783.1"/>
</dbReference>
<dbReference type="Gene3D" id="2.40.10.10">
    <property type="entry name" value="Trypsin-like serine proteases"/>
    <property type="match status" value="1"/>
</dbReference>
<dbReference type="InterPro" id="IPR043504">
    <property type="entry name" value="Peptidase_S1_PA_chymotrypsin"/>
</dbReference>
<reference evidence="2" key="3">
    <citation type="submission" date="2025-09" db="UniProtKB">
        <authorList>
            <consortium name="Ensembl"/>
        </authorList>
    </citation>
    <scope>IDENTIFICATION</scope>
</reference>
<dbReference type="GO" id="GO:0006508">
    <property type="term" value="P:proteolysis"/>
    <property type="evidence" value="ECO:0007669"/>
    <property type="project" value="InterPro"/>
</dbReference>
<dbReference type="Proteomes" id="UP000472272">
    <property type="component" value="Chromosome 18"/>
</dbReference>
<proteinExistence type="predicted"/>
<name>A0A670KEB0_PODMU</name>
<evidence type="ECO:0000313" key="2">
    <source>
        <dbReference type="Ensembl" id="ENSPMRP00000035196.1"/>
    </source>
</evidence>
<dbReference type="GO" id="GO:0004252">
    <property type="term" value="F:serine-type endopeptidase activity"/>
    <property type="evidence" value="ECO:0007669"/>
    <property type="project" value="InterPro"/>
</dbReference>
<protein>
    <recommendedName>
        <fullName evidence="1">Peptidase S1 domain-containing protein</fullName>
    </recommendedName>
</protein>
<evidence type="ECO:0000259" key="1">
    <source>
        <dbReference type="Pfam" id="PF00089"/>
    </source>
</evidence>
<evidence type="ECO:0000313" key="3">
    <source>
        <dbReference type="Proteomes" id="UP000472272"/>
    </source>
</evidence>
<dbReference type="Pfam" id="PF00089">
    <property type="entry name" value="Trypsin"/>
    <property type="match status" value="1"/>
</dbReference>
<dbReference type="InterPro" id="IPR009003">
    <property type="entry name" value="Peptidase_S1_PA"/>
</dbReference>
<keyword evidence="3" id="KW-1185">Reference proteome</keyword>
<reference evidence="2 3" key="1">
    <citation type="journal article" date="2019" name="Proc. Natl. Acad. Sci. U.S.A.">
        <title>Regulatory changes in pterin and carotenoid genes underlie balanced color polymorphisms in the wall lizard.</title>
        <authorList>
            <person name="Andrade P."/>
            <person name="Pinho C."/>
            <person name="Perez I de Lanuza G."/>
            <person name="Afonso S."/>
            <person name="Brejcha J."/>
            <person name="Rubin C.J."/>
            <person name="Wallerman O."/>
            <person name="Pereira P."/>
            <person name="Sabatino S.J."/>
            <person name="Bellati A."/>
            <person name="Pellitteri-Rosa D."/>
            <person name="Bosakova Z."/>
            <person name="Bunikis I."/>
            <person name="Carretero M.A."/>
            <person name="Feiner N."/>
            <person name="Marsik P."/>
            <person name="Pauperio F."/>
            <person name="Salvi D."/>
            <person name="Soler L."/>
            <person name="While G.M."/>
            <person name="Uller T."/>
            <person name="Font E."/>
            <person name="Andersson L."/>
            <person name="Carneiro M."/>
        </authorList>
    </citation>
    <scope>NUCLEOTIDE SEQUENCE</scope>
</reference>
<accession>A0A670KEB0</accession>
<reference evidence="2" key="2">
    <citation type="submission" date="2025-08" db="UniProtKB">
        <authorList>
            <consortium name="Ensembl"/>
        </authorList>
    </citation>
    <scope>IDENTIFICATION</scope>
</reference>
<sequence>CSMPKPRIQPAETWQFALAQAPEFAMTWIQIFPQLPSLFSLSSPQGDSGGPLVCDGVARGIISYSYSCPPAVYRTQSPNLCQAEEGGWRKVESSKGRCG</sequence>
<feature type="domain" description="Peptidase S1" evidence="1">
    <location>
        <begin position="44"/>
        <end position="70"/>
    </location>
</feature>
<dbReference type="InterPro" id="IPR001254">
    <property type="entry name" value="Trypsin_dom"/>
</dbReference>
<dbReference type="SUPFAM" id="SSF50494">
    <property type="entry name" value="Trypsin-like serine proteases"/>
    <property type="match status" value="1"/>
</dbReference>
<dbReference type="AlphaFoldDB" id="A0A670KEB0"/>
<organism evidence="2 3">
    <name type="scientific">Podarcis muralis</name>
    <name type="common">Wall lizard</name>
    <name type="synonym">Lacerta muralis</name>
    <dbReference type="NCBI Taxonomy" id="64176"/>
    <lineage>
        <taxon>Eukaryota</taxon>
        <taxon>Metazoa</taxon>
        <taxon>Chordata</taxon>
        <taxon>Craniata</taxon>
        <taxon>Vertebrata</taxon>
        <taxon>Euteleostomi</taxon>
        <taxon>Lepidosauria</taxon>
        <taxon>Squamata</taxon>
        <taxon>Bifurcata</taxon>
        <taxon>Unidentata</taxon>
        <taxon>Episquamata</taxon>
        <taxon>Laterata</taxon>
        <taxon>Lacertibaenia</taxon>
        <taxon>Lacertidae</taxon>
        <taxon>Podarcis</taxon>
    </lineage>
</organism>